<dbReference type="PANTHER" id="PTHR46494:SF1">
    <property type="entry name" value="CORA FAMILY METAL ION TRANSPORTER (EUROFUNG)"/>
    <property type="match status" value="1"/>
</dbReference>
<evidence type="ECO:0000256" key="2">
    <source>
        <dbReference type="ARBA" id="ARBA00009765"/>
    </source>
</evidence>
<keyword evidence="3" id="KW-0813">Transport</keyword>
<comment type="subcellular location">
    <subcellularLocation>
        <location evidence="1">Cell membrane</location>
        <topology evidence="1">Multi-pass membrane protein</topology>
    </subcellularLocation>
</comment>
<dbReference type="GO" id="GO:0005886">
    <property type="term" value="C:plasma membrane"/>
    <property type="evidence" value="ECO:0007669"/>
    <property type="project" value="UniProtKB-SubCell"/>
</dbReference>
<evidence type="ECO:0000256" key="4">
    <source>
        <dbReference type="ARBA" id="ARBA00022475"/>
    </source>
</evidence>
<dbReference type="AlphaFoldDB" id="A0A0G1T5H3"/>
<evidence type="ECO:0000256" key="6">
    <source>
        <dbReference type="ARBA" id="ARBA00022989"/>
    </source>
</evidence>
<gene>
    <name evidence="9" type="ORF">UY02_C0009G0021</name>
</gene>
<dbReference type="InterPro" id="IPR002523">
    <property type="entry name" value="MgTranspt_CorA/ZnTranspt_ZntB"/>
</dbReference>
<evidence type="ECO:0000256" key="7">
    <source>
        <dbReference type="ARBA" id="ARBA00023136"/>
    </source>
</evidence>
<dbReference type="InterPro" id="IPR045863">
    <property type="entry name" value="CorA_TM1_TM2"/>
</dbReference>
<reference evidence="9 10" key="1">
    <citation type="journal article" date="2015" name="Nature">
        <title>rRNA introns, odd ribosomes, and small enigmatic genomes across a large radiation of phyla.</title>
        <authorList>
            <person name="Brown C.T."/>
            <person name="Hug L.A."/>
            <person name="Thomas B.C."/>
            <person name="Sharon I."/>
            <person name="Castelle C.J."/>
            <person name="Singh A."/>
            <person name="Wilkins M.J."/>
            <person name="Williams K.H."/>
            <person name="Banfield J.F."/>
        </authorList>
    </citation>
    <scope>NUCLEOTIDE SEQUENCE [LARGE SCALE GENOMIC DNA]</scope>
</reference>
<dbReference type="Pfam" id="PF01544">
    <property type="entry name" value="CorA"/>
    <property type="match status" value="1"/>
</dbReference>
<dbReference type="SUPFAM" id="SSF144083">
    <property type="entry name" value="Magnesium transport protein CorA, transmembrane region"/>
    <property type="match status" value="1"/>
</dbReference>
<comment type="similarity">
    <text evidence="2">Belongs to the CorA metal ion transporter (MIT) (TC 1.A.35) family.</text>
</comment>
<evidence type="ECO:0000256" key="3">
    <source>
        <dbReference type="ARBA" id="ARBA00022448"/>
    </source>
</evidence>
<accession>A0A0G1T5H3</accession>
<dbReference type="Gene3D" id="1.20.58.340">
    <property type="entry name" value="Magnesium transport protein CorA, transmembrane region"/>
    <property type="match status" value="2"/>
</dbReference>
<organism evidence="9 10">
    <name type="scientific">Candidatus Giovannonibacteria bacterium GW2011_GWB1_47_6b</name>
    <dbReference type="NCBI Taxonomy" id="1618655"/>
    <lineage>
        <taxon>Bacteria</taxon>
        <taxon>Candidatus Giovannoniibacteriota</taxon>
    </lineage>
</organism>
<evidence type="ECO:0000256" key="1">
    <source>
        <dbReference type="ARBA" id="ARBA00004651"/>
    </source>
</evidence>
<keyword evidence="4" id="KW-1003">Cell membrane</keyword>
<comment type="caution">
    <text evidence="9">The sequence shown here is derived from an EMBL/GenBank/DDBJ whole genome shotgun (WGS) entry which is preliminary data.</text>
</comment>
<dbReference type="Gene3D" id="3.30.460.20">
    <property type="entry name" value="CorA soluble domain-like"/>
    <property type="match status" value="1"/>
</dbReference>
<name>A0A0G1T5H3_9BACT</name>
<dbReference type="GO" id="GO:0000287">
    <property type="term" value="F:magnesium ion binding"/>
    <property type="evidence" value="ECO:0007669"/>
    <property type="project" value="TreeGrafter"/>
</dbReference>
<dbReference type="Proteomes" id="UP000034682">
    <property type="component" value="Unassembled WGS sequence"/>
</dbReference>
<dbReference type="GO" id="GO:0015095">
    <property type="term" value="F:magnesium ion transmembrane transporter activity"/>
    <property type="evidence" value="ECO:0007669"/>
    <property type="project" value="TreeGrafter"/>
</dbReference>
<dbReference type="InterPro" id="IPR045861">
    <property type="entry name" value="CorA_cytoplasmic_dom"/>
</dbReference>
<evidence type="ECO:0000313" key="10">
    <source>
        <dbReference type="Proteomes" id="UP000034682"/>
    </source>
</evidence>
<dbReference type="PANTHER" id="PTHR46494">
    <property type="entry name" value="CORA FAMILY METAL ION TRANSPORTER (EUROFUNG)"/>
    <property type="match status" value="1"/>
</dbReference>
<sequence>MWITRAQKVAWIDILKPTKADIDFVKKQHKFHPIILDELLHLSSRSRVDFYANYLFLTYHLPIYDKSLKTSRRAEIDFLITKDKVITIHYEDLEPLDTFMRSISNNINFKSQALQDSAHCTYFLIQEIIHFSMRQLRHIEDNIRNISQEIFKGKETQLLEKISYAKRDVLDFSIISAPQEILLSSLIETGTKFWGEETKIYLNDLAGDYSKVTQHVENYRATIEALETTNGQLLSAKTNNVMQRFTILAFLTFPMLFFTQLASIDFIGKFVAATPLRFWTLTALMGVIVVSLIITFRRKGWL</sequence>
<evidence type="ECO:0000256" key="5">
    <source>
        <dbReference type="ARBA" id="ARBA00022692"/>
    </source>
</evidence>
<feature type="transmembrane region" description="Helical" evidence="8">
    <location>
        <begin position="276"/>
        <end position="296"/>
    </location>
</feature>
<proteinExistence type="inferred from homology"/>
<evidence type="ECO:0000313" key="9">
    <source>
        <dbReference type="EMBL" id="KKU76992.1"/>
    </source>
</evidence>
<dbReference type="SUPFAM" id="SSF143865">
    <property type="entry name" value="CorA soluble domain-like"/>
    <property type="match status" value="1"/>
</dbReference>
<feature type="transmembrane region" description="Helical" evidence="8">
    <location>
        <begin position="245"/>
        <end position="264"/>
    </location>
</feature>
<dbReference type="EMBL" id="LCOK01000009">
    <property type="protein sequence ID" value="KKU76992.1"/>
    <property type="molecule type" value="Genomic_DNA"/>
</dbReference>
<dbReference type="GO" id="GO:0015087">
    <property type="term" value="F:cobalt ion transmembrane transporter activity"/>
    <property type="evidence" value="ECO:0007669"/>
    <property type="project" value="TreeGrafter"/>
</dbReference>
<keyword evidence="7 8" id="KW-0472">Membrane</keyword>
<dbReference type="GO" id="GO:0050897">
    <property type="term" value="F:cobalt ion binding"/>
    <property type="evidence" value="ECO:0007669"/>
    <property type="project" value="TreeGrafter"/>
</dbReference>
<protein>
    <submittedName>
        <fullName evidence="9">Mg2 transporter protein CorA family protein</fullName>
    </submittedName>
</protein>
<keyword evidence="6 8" id="KW-1133">Transmembrane helix</keyword>
<keyword evidence="5 8" id="KW-0812">Transmembrane</keyword>
<evidence type="ECO:0000256" key="8">
    <source>
        <dbReference type="SAM" id="Phobius"/>
    </source>
</evidence>